<feature type="region of interest" description="Disordered" evidence="1">
    <location>
        <begin position="745"/>
        <end position="835"/>
    </location>
</feature>
<feature type="transmembrane region" description="Helical" evidence="2">
    <location>
        <begin position="160"/>
        <end position="182"/>
    </location>
</feature>
<evidence type="ECO:0000313" key="4">
    <source>
        <dbReference type="EMBL" id="BAH77391.1"/>
    </source>
</evidence>
<evidence type="ECO:0000256" key="1">
    <source>
        <dbReference type="SAM" id="MobiDB-lite"/>
    </source>
</evidence>
<dbReference type="eggNOG" id="COG1388">
    <property type="taxonomic scope" value="Bacteria"/>
</dbReference>
<dbReference type="SMART" id="SM00257">
    <property type="entry name" value="LysM"/>
    <property type="match status" value="5"/>
</dbReference>
<feature type="transmembrane region" description="Helical" evidence="2">
    <location>
        <begin position="6"/>
        <end position="25"/>
    </location>
</feature>
<dbReference type="Gene3D" id="3.10.350.10">
    <property type="entry name" value="LysM domain"/>
    <property type="match status" value="5"/>
</dbReference>
<name>C4XN88_SOLM1</name>
<dbReference type="PROSITE" id="PS51782">
    <property type="entry name" value="LYSM"/>
    <property type="match status" value="5"/>
</dbReference>
<dbReference type="Proteomes" id="UP000009071">
    <property type="component" value="Chromosome"/>
</dbReference>
<feature type="transmembrane region" description="Helical" evidence="2">
    <location>
        <begin position="120"/>
        <end position="140"/>
    </location>
</feature>
<feature type="domain" description="LysM" evidence="3">
    <location>
        <begin position="834"/>
        <end position="878"/>
    </location>
</feature>
<evidence type="ECO:0000313" key="5">
    <source>
        <dbReference type="Proteomes" id="UP000009071"/>
    </source>
</evidence>
<evidence type="ECO:0000259" key="3">
    <source>
        <dbReference type="PROSITE" id="PS51782"/>
    </source>
</evidence>
<dbReference type="SUPFAM" id="SSF53955">
    <property type="entry name" value="Lysozyme-like"/>
    <property type="match status" value="1"/>
</dbReference>
<feature type="domain" description="LysM" evidence="3">
    <location>
        <begin position="646"/>
        <end position="690"/>
    </location>
</feature>
<dbReference type="KEGG" id="dma:DMR_39000"/>
<dbReference type="CAZy" id="GH23">
    <property type="family name" value="Glycoside Hydrolase Family 23"/>
</dbReference>
<dbReference type="PANTHER" id="PTHR33734">
    <property type="entry name" value="LYSM DOMAIN-CONTAINING GPI-ANCHORED PROTEIN 2"/>
    <property type="match status" value="1"/>
</dbReference>
<feature type="domain" description="LysM" evidence="3">
    <location>
        <begin position="718"/>
        <end position="767"/>
    </location>
</feature>
<dbReference type="EMBL" id="AP010904">
    <property type="protein sequence ID" value="BAH77391.1"/>
    <property type="molecule type" value="Genomic_DNA"/>
</dbReference>
<feature type="domain" description="LysM" evidence="3">
    <location>
        <begin position="578"/>
        <end position="622"/>
    </location>
</feature>
<gene>
    <name evidence="4" type="ordered locus">DMR_39000</name>
</gene>
<dbReference type="InterPro" id="IPR018392">
    <property type="entry name" value="LysM"/>
</dbReference>
<keyword evidence="2" id="KW-1133">Transmembrane helix</keyword>
<dbReference type="Pfam" id="PF01476">
    <property type="entry name" value="LysM"/>
    <property type="match status" value="5"/>
</dbReference>
<evidence type="ECO:0000256" key="2">
    <source>
        <dbReference type="SAM" id="Phobius"/>
    </source>
</evidence>
<dbReference type="InterPro" id="IPR023346">
    <property type="entry name" value="Lysozyme-like_dom_sf"/>
</dbReference>
<organism evidence="4 5">
    <name type="scientific">Solidesulfovibrio magneticus (strain ATCC 700980 / DSM 13731 / RS-1)</name>
    <name type="common">Desulfovibrio magneticus</name>
    <dbReference type="NCBI Taxonomy" id="573370"/>
    <lineage>
        <taxon>Bacteria</taxon>
        <taxon>Pseudomonadati</taxon>
        <taxon>Thermodesulfobacteriota</taxon>
        <taxon>Desulfovibrionia</taxon>
        <taxon>Desulfovibrionales</taxon>
        <taxon>Desulfovibrionaceae</taxon>
        <taxon>Solidesulfovibrio</taxon>
    </lineage>
</organism>
<dbReference type="CDD" id="cd16894">
    <property type="entry name" value="MltD-like"/>
    <property type="match status" value="1"/>
</dbReference>
<feature type="compositionally biased region" description="Low complexity" evidence="1">
    <location>
        <begin position="764"/>
        <end position="779"/>
    </location>
</feature>
<keyword evidence="2" id="KW-0472">Membrane</keyword>
<dbReference type="InterPro" id="IPR008258">
    <property type="entry name" value="Transglycosylase_SLT_dom_1"/>
</dbReference>
<protein>
    <submittedName>
        <fullName evidence="4">Transglycosylase</fullName>
    </submittedName>
</protein>
<accession>C4XN88</accession>
<feature type="transmembrane region" description="Helical" evidence="2">
    <location>
        <begin position="37"/>
        <end position="55"/>
    </location>
</feature>
<dbReference type="Pfam" id="PF01464">
    <property type="entry name" value="SLT"/>
    <property type="match status" value="1"/>
</dbReference>
<dbReference type="InterPro" id="IPR036779">
    <property type="entry name" value="LysM_dom_sf"/>
</dbReference>
<dbReference type="SUPFAM" id="SSF54106">
    <property type="entry name" value="LysM domain"/>
    <property type="match status" value="5"/>
</dbReference>
<dbReference type="PANTHER" id="PTHR33734:SF22">
    <property type="entry name" value="MEMBRANE-BOUND LYTIC MUREIN TRANSGLYCOSYLASE D"/>
    <property type="match status" value="1"/>
</dbReference>
<dbReference type="CDD" id="cd00118">
    <property type="entry name" value="LysM"/>
    <property type="match status" value="5"/>
</dbReference>
<feature type="compositionally biased region" description="Low complexity" evidence="1">
    <location>
        <begin position="798"/>
        <end position="830"/>
    </location>
</feature>
<dbReference type="Gene3D" id="1.10.530.10">
    <property type="match status" value="1"/>
</dbReference>
<reference evidence="4 5" key="1">
    <citation type="journal article" date="2009" name="Genome Res.">
        <title>Whole genome sequence of Desulfovibrio magneticus strain RS-1 revealed common gene clusters in magnetotactic bacteria.</title>
        <authorList>
            <person name="Nakazawa H."/>
            <person name="Arakaki A."/>
            <person name="Narita-Yamada S."/>
            <person name="Yashiro I."/>
            <person name="Jinno K."/>
            <person name="Aoki N."/>
            <person name="Tsuruyama A."/>
            <person name="Okamura Y."/>
            <person name="Tanikawa S."/>
            <person name="Fujita N."/>
            <person name="Takeyama H."/>
            <person name="Matsunaga T."/>
        </authorList>
    </citation>
    <scope>NUCLEOTIDE SEQUENCE [LARGE SCALE GENOMIC DNA]</scope>
    <source>
        <strain evidence="5">ATCC 700980 / DSM 13731 / RS-1</strain>
    </source>
</reference>
<keyword evidence="5" id="KW-1185">Reference proteome</keyword>
<dbReference type="CAZy" id="CBM50">
    <property type="family name" value="Carbohydrate-Binding Module Family 50"/>
</dbReference>
<proteinExistence type="predicted"/>
<dbReference type="eggNOG" id="COG0741">
    <property type="taxonomic scope" value="Bacteria"/>
</dbReference>
<dbReference type="STRING" id="573370.DMR_39000"/>
<dbReference type="HOGENOM" id="CLU_009520_1_3_7"/>
<sequence length="881" mass="92768">MAALTGPVVVAARATLAALGAVVIAARTPLAARTRAVIVAAGTALAALAALAGTAGGTRSAGAAGAALGAGKSSRAALAAFPGGGGQDIGKRPAVCGRPAGGFIFDHATKCLKLAGTTRLFFPCIFVHFGLNSLELLVFLDRYDLRRSPYRAGRVRPPVFFPFGVRCMGRYLLLFVLLPAFLLSAGCADKQYDKSNADMKANLEPELWDTSQILKNLQRGRPLTEQEKKALASRGAIQFDLDVKENEEVQVFLQYFSIDKRGSMDTWLRRAEPHLPYVRAVLASYNLPPDLIALPFIESGYNTMAYSPVGAGGMWQFMPYTGRRFGLTVDWWVDERRDPYKSTVAAAKYLTKLYQMFGDWNLALAAYNAGEGKISRVMAASGQCDFFDIAKDPKLLKEETRHYVPKFLAVLKIFQNLETLGFKKVNWQAGPNLKEVPAPGGTDLAALAQACNMPWEQFREYNPGFRRQISPPDMTVNVYVPVAKEQVALAFLQNPGNYPSSGAQTLTAQAGDTWWAIARRTGMPVAELRQLNASLPETLPPGQTVRVALSASGADNSALAEGPDACAPKPVVASSKPIKHRVSKGDSVDSVARKYGVSTKDLLAANKMKHAGRLTLGSWIVVPGAPVPAAPAAKPAPALAEAAPSATHTVAKGETFGSIAAKYGVSPQELMAANNMRSAKDLLVGKRLTVPGKAAKAAPAAPQLAAALPQPAPAPASASYTVKAGDTLHAIARANGLDPKQVVAANGGKDKLRPGDKLALPGKTAAPAQIAAAPQTPTAKGAPQPVAAKTFGQPAPAPAASKAFAQAAPQPTAAAPTAKQQATEKQTKPAGKSVNYKVGPGDTLWGIAKKFNVDPSSLMAWNNIKSGGALQAGSQLTIHSQ</sequence>
<dbReference type="AlphaFoldDB" id="C4XN88"/>
<keyword evidence="2" id="KW-0812">Transmembrane</keyword>
<feature type="domain" description="LysM" evidence="3">
    <location>
        <begin position="504"/>
        <end position="547"/>
    </location>
</feature>